<name>A0A4Q7MV49_9BACT</name>
<evidence type="ECO:0000259" key="1">
    <source>
        <dbReference type="Pfam" id="PF00561"/>
    </source>
</evidence>
<organism evidence="2 3">
    <name type="scientific">Pseudobacter ginsenosidimutans</name>
    <dbReference type="NCBI Taxonomy" id="661488"/>
    <lineage>
        <taxon>Bacteria</taxon>
        <taxon>Pseudomonadati</taxon>
        <taxon>Bacteroidota</taxon>
        <taxon>Chitinophagia</taxon>
        <taxon>Chitinophagales</taxon>
        <taxon>Chitinophagaceae</taxon>
        <taxon>Pseudobacter</taxon>
    </lineage>
</organism>
<dbReference type="Pfam" id="PF00561">
    <property type="entry name" value="Abhydrolase_1"/>
    <property type="match status" value="1"/>
</dbReference>
<evidence type="ECO:0000313" key="2">
    <source>
        <dbReference type="EMBL" id="RZS71869.1"/>
    </source>
</evidence>
<dbReference type="OrthoDB" id="9791779at2"/>
<dbReference type="PANTHER" id="PTHR43194:SF2">
    <property type="entry name" value="PEROXISOMAL MEMBRANE PROTEIN LPX1"/>
    <property type="match status" value="1"/>
</dbReference>
<proteinExistence type="predicted"/>
<comment type="caution">
    <text evidence="2">The sequence shown here is derived from an EMBL/GenBank/DDBJ whole genome shotgun (WGS) entry which is preliminary data.</text>
</comment>
<dbReference type="Gene3D" id="3.40.50.1820">
    <property type="entry name" value="alpha/beta hydrolase"/>
    <property type="match status" value="1"/>
</dbReference>
<accession>A0A4Q7MV49</accession>
<dbReference type="SUPFAM" id="SSF53474">
    <property type="entry name" value="alpha/beta-Hydrolases"/>
    <property type="match status" value="1"/>
</dbReference>
<dbReference type="RefSeq" id="WP_130542336.1">
    <property type="nucleotide sequence ID" value="NZ_CP042431.1"/>
</dbReference>
<dbReference type="EMBL" id="SGXA01000002">
    <property type="protein sequence ID" value="RZS71869.1"/>
    <property type="molecule type" value="Genomic_DNA"/>
</dbReference>
<keyword evidence="3" id="KW-1185">Reference proteome</keyword>
<dbReference type="InterPro" id="IPR050228">
    <property type="entry name" value="Carboxylesterase_BioH"/>
</dbReference>
<dbReference type="InterPro" id="IPR000073">
    <property type="entry name" value="AB_hydrolase_1"/>
</dbReference>
<dbReference type="PANTHER" id="PTHR43194">
    <property type="entry name" value="HYDROLASE ALPHA/BETA FOLD FAMILY"/>
    <property type="match status" value="1"/>
</dbReference>
<reference evidence="2 3" key="1">
    <citation type="submission" date="2019-02" db="EMBL/GenBank/DDBJ databases">
        <title>Genomic Encyclopedia of Type Strains, Phase IV (KMG-IV): sequencing the most valuable type-strain genomes for metagenomic binning, comparative biology and taxonomic classification.</title>
        <authorList>
            <person name="Goeker M."/>
        </authorList>
    </citation>
    <scope>NUCLEOTIDE SEQUENCE [LARGE SCALE GENOMIC DNA]</scope>
    <source>
        <strain evidence="2 3">DSM 18116</strain>
    </source>
</reference>
<feature type="domain" description="AB hydrolase-1" evidence="1">
    <location>
        <begin position="4"/>
        <end position="136"/>
    </location>
</feature>
<dbReference type="AlphaFoldDB" id="A0A4Q7MV49"/>
<protein>
    <submittedName>
        <fullName evidence="2">Pimeloyl-ACP methyl ester carboxylesterase</fullName>
    </submittedName>
</protein>
<gene>
    <name evidence="2" type="ORF">EV199_3782</name>
</gene>
<dbReference type="InterPro" id="IPR029058">
    <property type="entry name" value="AB_hydrolase_fold"/>
</dbReference>
<sequence>MQSIVLLHGATGAASQLQSLADALSKTYSVHTINFSGHGGEPMPEAFSIELFAKQVLTFLDVRQLVSPIVFGYSLGGYVGMYIARHHPGRISKLITLATKFHWDETIAAKQQRSFDANVILEKAPAFAEQLQQMHAPNDWKEVLRKTGVMLTKLGNRNILGAEDYPQVQTETLLIQGDKDRMVTLEETIAVFRALPANSARLCVLPGTPHPLEQVDLNMLISLIG</sequence>
<dbReference type="Proteomes" id="UP000293874">
    <property type="component" value="Unassembled WGS sequence"/>
</dbReference>
<evidence type="ECO:0000313" key="3">
    <source>
        <dbReference type="Proteomes" id="UP000293874"/>
    </source>
</evidence>